<keyword evidence="4" id="KW-0863">Zinc-finger</keyword>
<protein>
    <submittedName>
        <fullName evidence="12">C2H2-type domain-containing protein</fullName>
    </submittedName>
</protein>
<evidence type="ECO:0000259" key="9">
    <source>
        <dbReference type="SMART" id="SM00355"/>
    </source>
</evidence>
<keyword evidence="2" id="KW-0479">Metal-binding</keyword>
<evidence type="ECO:0000313" key="12">
    <source>
        <dbReference type="WBParaSite" id="HDID_0000421001-mRNA-1"/>
    </source>
</evidence>
<keyword evidence="3" id="KW-0677">Repeat</keyword>
<dbReference type="GO" id="GO:0005634">
    <property type="term" value="C:nucleus"/>
    <property type="evidence" value="ECO:0007669"/>
    <property type="project" value="UniProtKB-SubCell"/>
</dbReference>
<name>A0A0R3SH00_HYMDI</name>
<evidence type="ECO:0000256" key="6">
    <source>
        <dbReference type="ARBA" id="ARBA00023125"/>
    </source>
</evidence>
<dbReference type="Gene3D" id="3.30.160.60">
    <property type="entry name" value="Classic Zinc Finger"/>
    <property type="match status" value="1"/>
</dbReference>
<evidence type="ECO:0000256" key="7">
    <source>
        <dbReference type="ARBA" id="ARBA00023155"/>
    </source>
</evidence>
<evidence type="ECO:0000256" key="1">
    <source>
        <dbReference type="ARBA" id="ARBA00004123"/>
    </source>
</evidence>
<reference evidence="12" key="1">
    <citation type="submission" date="2017-02" db="UniProtKB">
        <authorList>
            <consortium name="WormBaseParasite"/>
        </authorList>
    </citation>
    <scope>IDENTIFICATION</scope>
</reference>
<feature type="domain" description="C2H2-type" evidence="9">
    <location>
        <begin position="45"/>
        <end position="69"/>
    </location>
</feature>
<reference evidence="10 11" key="2">
    <citation type="submission" date="2018-11" db="EMBL/GenBank/DDBJ databases">
        <authorList>
            <consortium name="Pathogen Informatics"/>
        </authorList>
    </citation>
    <scope>NUCLEOTIDE SEQUENCE [LARGE SCALE GENOMIC DNA]</scope>
</reference>
<dbReference type="STRING" id="6216.A0A0R3SH00"/>
<dbReference type="Pfam" id="PF24056">
    <property type="entry name" value="zf-C2H2_ZFHX3"/>
    <property type="match status" value="1"/>
</dbReference>
<evidence type="ECO:0000256" key="3">
    <source>
        <dbReference type="ARBA" id="ARBA00022737"/>
    </source>
</evidence>
<feature type="domain" description="C2H2-type" evidence="9">
    <location>
        <begin position="257"/>
        <end position="281"/>
    </location>
</feature>
<keyword evidence="5" id="KW-0862">Zinc</keyword>
<evidence type="ECO:0000256" key="4">
    <source>
        <dbReference type="ARBA" id="ARBA00022771"/>
    </source>
</evidence>
<dbReference type="EMBL" id="UYSG01001520">
    <property type="protein sequence ID" value="VDL45603.1"/>
    <property type="molecule type" value="Genomic_DNA"/>
</dbReference>
<organism evidence="12">
    <name type="scientific">Hymenolepis diminuta</name>
    <name type="common">Rat tapeworm</name>
    <dbReference type="NCBI Taxonomy" id="6216"/>
    <lineage>
        <taxon>Eukaryota</taxon>
        <taxon>Metazoa</taxon>
        <taxon>Spiralia</taxon>
        <taxon>Lophotrochozoa</taxon>
        <taxon>Platyhelminthes</taxon>
        <taxon>Cestoda</taxon>
        <taxon>Eucestoda</taxon>
        <taxon>Cyclophyllidea</taxon>
        <taxon>Hymenolepididae</taxon>
        <taxon>Hymenolepis</taxon>
    </lineage>
</organism>
<dbReference type="GO" id="GO:0008270">
    <property type="term" value="F:zinc ion binding"/>
    <property type="evidence" value="ECO:0007669"/>
    <property type="project" value="UniProtKB-KW"/>
</dbReference>
<dbReference type="GO" id="GO:0000978">
    <property type="term" value="F:RNA polymerase II cis-regulatory region sequence-specific DNA binding"/>
    <property type="evidence" value="ECO:0007669"/>
    <property type="project" value="TreeGrafter"/>
</dbReference>
<evidence type="ECO:0000313" key="10">
    <source>
        <dbReference type="EMBL" id="VDL45603.1"/>
    </source>
</evidence>
<proteinExistence type="predicted"/>
<evidence type="ECO:0000256" key="2">
    <source>
        <dbReference type="ARBA" id="ARBA00022723"/>
    </source>
</evidence>
<dbReference type="FunFam" id="3.30.160.60:FF:000081">
    <property type="entry name" value="Zinc finger homeobox protein 4"/>
    <property type="match status" value="1"/>
</dbReference>
<gene>
    <name evidence="10" type="ORF">HDID_LOCUS4208</name>
</gene>
<dbReference type="WBParaSite" id="HDID_0000421001-mRNA-1">
    <property type="protein sequence ID" value="HDID_0000421001-mRNA-1"/>
    <property type="gene ID" value="HDID_0000421001"/>
</dbReference>
<dbReference type="GO" id="GO:0000981">
    <property type="term" value="F:DNA-binding transcription factor activity, RNA polymerase II-specific"/>
    <property type="evidence" value="ECO:0007669"/>
    <property type="project" value="TreeGrafter"/>
</dbReference>
<comment type="subcellular location">
    <subcellularLocation>
        <location evidence="1">Nucleus</location>
    </subcellularLocation>
</comment>
<dbReference type="SMART" id="SM00355">
    <property type="entry name" value="ZnF_C2H2"/>
    <property type="match status" value="4"/>
</dbReference>
<evidence type="ECO:0000256" key="5">
    <source>
        <dbReference type="ARBA" id="ARBA00022833"/>
    </source>
</evidence>
<dbReference type="OrthoDB" id="6417226at2759"/>
<accession>A0A0R3SH00</accession>
<feature type="domain" description="C2H2-type" evidence="9">
    <location>
        <begin position="192"/>
        <end position="216"/>
    </location>
</feature>
<dbReference type="AlphaFoldDB" id="A0A0R3SH00"/>
<dbReference type="Proteomes" id="UP000274504">
    <property type="component" value="Unassembled WGS sequence"/>
</dbReference>
<dbReference type="PANTHER" id="PTHR45891">
    <property type="entry name" value="ZINC FINGER HOMEOBOX PROTEIN"/>
    <property type="match status" value="1"/>
</dbReference>
<keyword evidence="7" id="KW-0371">Homeobox</keyword>
<keyword evidence="6" id="KW-0238">DNA-binding</keyword>
<dbReference type="SUPFAM" id="SSF57667">
    <property type="entry name" value="beta-beta-alpha zinc fingers"/>
    <property type="match status" value="1"/>
</dbReference>
<dbReference type="InterPro" id="IPR051968">
    <property type="entry name" value="ZnFinger_Homeobox_TR"/>
</dbReference>
<dbReference type="InterPro" id="IPR036236">
    <property type="entry name" value="Znf_C2H2_sf"/>
</dbReference>
<evidence type="ECO:0000313" key="11">
    <source>
        <dbReference type="Proteomes" id="UP000274504"/>
    </source>
</evidence>
<feature type="domain" description="C2H2-type" evidence="9">
    <location>
        <begin position="317"/>
        <end position="342"/>
    </location>
</feature>
<dbReference type="PANTHER" id="PTHR45891:SF3">
    <property type="entry name" value="ZINC FINGER PROTEIN 2"/>
    <property type="match status" value="1"/>
</dbReference>
<sequence>MKFSPESSVNVESGPDSKNCIYCLAKVVHPRLGRGESYTCGYKPYRCEICNYSTVTKGNLAIHEQSDRHLNNVQEYDQQQKVLESNDEELIKVPADNLPPKMIIQTPSIQTSLPQDFFYFLEVFNLKSGVCSQDSISPSLIEVCDHSLLCQVCGVFSTDNGENLITHAEQNRIPINMDFANQQVTSHLAGVWHCSLCSYRSRLKANFQLHCKTEKHAQRLSLLLHMWEGKGGNLAVSLHSNHLSVAGNSKGSVYCQLRCLPCNFFTCSVHKMRVHCQMPGHDFLASIFGALVAKRNQLKTSFQEKSEEGLNNIRFFYSCQRCEIAYSTVNALIQHFKPSVDHVRPEVFICTINVKNKINRDMI</sequence>
<dbReference type="InterPro" id="IPR013087">
    <property type="entry name" value="Znf_C2H2_type"/>
</dbReference>
<keyword evidence="8" id="KW-0539">Nucleus</keyword>
<evidence type="ECO:0000256" key="8">
    <source>
        <dbReference type="ARBA" id="ARBA00023242"/>
    </source>
</evidence>